<feature type="repeat" description="TPR" evidence="15">
    <location>
        <begin position="90"/>
        <end position="123"/>
    </location>
</feature>
<dbReference type="SMART" id="SM00558">
    <property type="entry name" value="JmjC"/>
    <property type="match status" value="1"/>
</dbReference>
<dbReference type="SMART" id="SM00028">
    <property type="entry name" value="TPR"/>
    <property type="match status" value="7"/>
</dbReference>
<feature type="region of interest" description="Disordered" evidence="16">
    <location>
        <begin position="638"/>
        <end position="673"/>
    </location>
</feature>
<dbReference type="Gene3D" id="1.20.58.1370">
    <property type="match status" value="2"/>
</dbReference>
<keyword evidence="10" id="KW-0408">Iron</keyword>
<dbReference type="InterPro" id="IPR019734">
    <property type="entry name" value="TPR_rpt"/>
</dbReference>
<evidence type="ECO:0000256" key="10">
    <source>
        <dbReference type="ARBA" id="ARBA00023004"/>
    </source>
</evidence>
<feature type="domain" description="JmjC" evidence="17">
    <location>
        <begin position="1100"/>
        <end position="1263"/>
    </location>
</feature>
<dbReference type="PANTHER" id="PTHR14017:SF25">
    <property type="entry name" value="HISTONE DEMETHYLASE UTY"/>
    <property type="match status" value="1"/>
</dbReference>
<evidence type="ECO:0000313" key="18">
    <source>
        <dbReference type="Ensembl" id="ENSCHIP00000022957.1"/>
    </source>
</evidence>
<comment type="cofactor">
    <cofactor evidence="2">
        <name>L-ascorbate</name>
        <dbReference type="ChEBI" id="CHEBI:38290"/>
    </cofactor>
</comment>
<dbReference type="FunFam" id="2.60.120.650:FF:000002">
    <property type="entry name" value="lysine-specific demethylase 6A isoform X2"/>
    <property type="match status" value="1"/>
</dbReference>
<dbReference type="Ensembl" id="ENSCHIT00000030817.1">
    <property type="protein sequence ID" value="ENSCHIP00000022957.1"/>
    <property type="gene ID" value="ENSCHIG00000020680.1"/>
</dbReference>
<feature type="compositionally biased region" description="Polar residues" evidence="16">
    <location>
        <begin position="543"/>
        <end position="555"/>
    </location>
</feature>
<evidence type="ECO:0000256" key="7">
    <source>
        <dbReference type="ARBA" id="ARBA00022853"/>
    </source>
</evidence>
<evidence type="ECO:0000256" key="1">
    <source>
        <dbReference type="ARBA" id="ARBA00001954"/>
    </source>
</evidence>
<feature type="compositionally biased region" description="Polar residues" evidence="16">
    <location>
        <begin position="646"/>
        <end position="673"/>
    </location>
</feature>
<feature type="compositionally biased region" description="Polar residues" evidence="16">
    <location>
        <begin position="861"/>
        <end position="876"/>
    </location>
</feature>
<dbReference type="InterPro" id="IPR003347">
    <property type="entry name" value="JmjC_dom"/>
</dbReference>
<keyword evidence="9" id="KW-0560">Oxidoreductase</keyword>
<dbReference type="Gene3D" id="2.60.120.650">
    <property type="entry name" value="Cupin"/>
    <property type="match status" value="1"/>
</dbReference>
<dbReference type="Pfam" id="PF21322">
    <property type="entry name" value="KDM6_C-hel"/>
    <property type="match status" value="1"/>
</dbReference>
<keyword evidence="4" id="KW-0597">Phosphoprotein</keyword>
<keyword evidence="6" id="KW-0862">Zinc</keyword>
<feature type="repeat" description="TPR" evidence="15">
    <location>
        <begin position="127"/>
        <end position="160"/>
    </location>
</feature>
<evidence type="ECO:0000256" key="9">
    <source>
        <dbReference type="ARBA" id="ARBA00023002"/>
    </source>
</evidence>
<proteinExistence type="inferred from homology"/>
<accession>A0A452FFS6</accession>
<evidence type="ECO:0000256" key="16">
    <source>
        <dbReference type="SAM" id="MobiDB-lite"/>
    </source>
</evidence>
<dbReference type="Bgee" id="ENSCHIG00000020680">
    <property type="expression patterns" value="Expressed in longissimus thoracis muscle and 13 other cell types or tissues"/>
</dbReference>
<dbReference type="GO" id="GO:0010468">
    <property type="term" value="P:regulation of gene expression"/>
    <property type="evidence" value="ECO:0007669"/>
    <property type="project" value="TreeGrafter"/>
</dbReference>
<dbReference type="OMA" id="SHADDTW"/>
<dbReference type="Pfam" id="PF21326">
    <property type="entry name" value="KDM6_GATAL"/>
    <property type="match status" value="1"/>
</dbReference>
<evidence type="ECO:0000256" key="12">
    <source>
        <dbReference type="ARBA" id="ARBA00034483"/>
    </source>
</evidence>
<dbReference type="FunFam" id="1.25.40.10:FF:000011">
    <property type="entry name" value="lysine-specific demethylase 6A isoform X3"/>
    <property type="match status" value="1"/>
</dbReference>
<feature type="region of interest" description="Disordered" evidence="16">
    <location>
        <begin position="861"/>
        <end position="882"/>
    </location>
</feature>
<evidence type="ECO:0000259" key="17">
    <source>
        <dbReference type="PROSITE" id="PS51184"/>
    </source>
</evidence>
<reference evidence="18" key="2">
    <citation type="submission" date="2025-08" db="UniProtKB">
        <authorList>
            <consortium name="Ensembl"/>
        </authorList>
    </citation>
    <scope>IDENTIFICATION</scope>
</reference>
<dbReference type="InterPro" id="IPR046941">
    <property type="entry name" value="KDM6_GATAL_sf"/>
</dbReference>
<evidence type="ECO:0000256" key="5">
    <source>
        <dbReference type="ARBA" id="ARBA00022723"/>
    </source>
</evidence>
<feature type="compositionally biased region" description="Pro residues" evidence="16">
    <location>
        <begin position="923"/>
        <end position="936"/>
    </location>
</feature>
<evidence type="ECO:0000256" key="13">
    <source>
        <dbReference type="ARBA" id="ARBA00034525"/>
    </source>
</evidence>
<dbReference type="InterPro" id="IPR048562">
    <property type="entry name" value="KDM6A_B-like_C-hel"/>
</dbReference>
<keyword evidence="7" id="KW-0156">Chromatin regulator</keyword>
<keyword evidence="19" id="KW-1185">Reference proteome</keyword>
<feature type="compositionally biased region" description="Basic and acidic residues" evidence="16">
    <location>
        <begin position="1051"/>
        <end position="1066"/>
    </location>
</feature>
<gene>
    <name evidence="18" type="primary">LOC108634619</name>
</gene>
<evidence type="ECO:0000256" key="15">
    <source>
        <dbReference type="PROSITE-ProRule" id="PRU00339"/>
    </source>
</evidence>
<evidence type="ECO:0000256" key="4">
    <source>
        <dbReference type="ARBA" id="ARBA00022553"/>
    </source>
</evidence>
<dbReference type="PROSITE" id="PS50005">
    <property type="entry name" value="TPR"/>
    <property type="match status" value="3"/>
</dbReference>
<dbReference type="InterPro" id="IPR011990">
    <property type="entry name" value="TPR-like_helical_dom_sf"/>
</dbReference>
<comment type="cofactor">
    <cofactor evidence="1">
        <name>Fe(2+)</name>
        <dbReference type="ChEBI" id="CHEBI:29033"/>
    </cofactor>
</comment>
<dbReference type="SUPFAM" id="SSF48452">
    <property type="entry name" value="TPR-like"/>
    <property type="match status" value="1"/>
</dbReference>
<evidence type="ECO:0000256" key="8">
    <source>
        <dbReference type="ARBA" id="ARBA00022964"/>
    </source>
</evidence>
<dbReference type="Proteomes" id="UP000291000">
    <property type="component" value="Unassembled WGS sequence"/>
</dbReference>
<dbReference type="RefSeq" id="XP_017900154.1">
    <property type="nucleotide sequence ID" value="XM_018044665.1"/>
</dbReference>
<dbReference type="FunFam" id="1.25.40.10:FF:000022">
    <property type="entry name" value="lysine-specific demethylase 6A isoform X1"/>
    <property type="match status" value="1"/>
</dbReference>
<comment type="similarity">
    <text evidence="12">Belongs to the UTX family.</text>
</comment>
<evidence type="ECO:0000256" key="14">
    <source>
        <dbReference type="ARBA" id="ARBA00048695"/>
    </source>
</evidence>
<feature type="region of interest" description="Disordered" evidence="16">
    <location>
        <begin position="1051"/>
        <end position="1083"/>
    </location>
</feature>
<evidence type="ECO:0000256" key="6">
    <source>
        <dbReference type="ARBA" id="ARBA00022833"/>
    </source>
</evidence>
<dbReference type="SUPFAM" id="SSF51197">
    <property type="entry name" value="Clavaminate synthase-like"/>
    <property type="match status" value="1"/>
</dbReference>
<reference evidence="18" key="3">
    <citation type="submission" date="2025-09" db="UniProtKB">
        <authorList>
            <consortium name="Ensembl"/>
        </authorList>
    </citation>
    <scope>IDENTIFICATION</scope>
</reference>
<keyword evidence="8" id="KW-0223">Dioxygenase</keyword>
<keyword evidence="11" id="KW-0539">Nucleus</keyword>
<dbReference type="InterPro" id="IPR048560">
    <property type="entry name" value="KDM6A_B-like_GATAL"/>
</dbReference>
<comment type="subcellular location">
    <subcellularLocation>
        <location evidence="3">Nucleus</location>
    </subcellularLocation>
</comment>
<dbReference type="GeneID" id="108634619"/>
<organism evidence="18 19">
    <name type="scientific">Capra hircus</name>
    <name type="common">Goat</name>
    <dbReference type="NCBI Taxonomy" id="9925"/>
    <lineage>
        <taxon>Eukaryota</taxon>
        <taxon>Metazoa</taxon>
        <taxon>Chordata</taxon>
        <taxon>Craniata</taxon>
        <taxon>Vertebrata</taxon>
        <taxon>Euteleostomi</taxon>
        <taxon>Mammalia</taxon>
        <taxon>Eutheria</taxon>
        <taxon>Laurasiatheria</taxon>
        <taxon>Artiodactyla</taxon>
        <taxon>Ruminantia</taxon>
        <taxon>Pecora</taxon>
        <taxon>Bovidae</taxon>
        <taxon>Caprinae</taxon>
        <taxon>Capra</taxon>
    </lineage>
</organism>
<dbReference type="FunFam" id="2.10.110.20:FF:000001">
    <property type="entry name" value="lysine-specific demethylase 6A isoform X2"/>
    <property type="match status" value="1"/>
</dbReference>
<evidence type="ECO:0000313" key="19">
    <source>
        <dbReference type="Proteomes" id="UP000291000"/>
    </source>
</evidence>
<dbReference type="GeneTree" id="ENSGT00940000155202"/>
<dbReference type="GO" id="GO:0044666">
    <property type="term" value="C:MLL3/4 complex"/>
    <property type="evidence" value="ECO:0007669"/>
    <property type="project" value="TreeGrafter"/>
</dbReference>
<evidence type="ECO:0000256" key="3">
    <source>
        <dbReference type="ARBA" id="ARBA00004123"/>
    </source>
</evidence>
<dbReference type="STRING" id="9925.ENSCHIP00000022957"/>
<dbReference type="Gene3D" id="2.10.110.20">
    <property type="match status" value="1"/>
</dbReference>
<dbReference type="OrthoDB" id="418911at2759"/>
<comment type="catalytic activity">
    <reaction evidence="14">
        <text>N(6),N(6),N(6)-trimethyl-L-lysyl(27)-[histone H3] + 2 2-oxoglutarate + 2 O2 = N(6)-methyl-L-lysyl(27)-[histone H3] + 2 formaldehyde + 2 succinate + 2 CO2</text>
        <dbReference type="Rhea" id="RHEA:60224"/>
        <dbReference type="Rhea" id="RHEA-COMP:15535"/>
        <dbReference type="Rhea" id="RHEA-COMP:15544"/>
        <dbReference type="ChEBI" id="CHEBI:15379"/>
        <dbReference type="ChEBI" id="CHEBI:16526"/>
        <dbReference type="ChEBI" id="CHEBI:16810"/>
        <dbReference type="ChEBI" id="CHEBI:16842"/>
        <dbReference type="ChEBI" id="CHEBI:30031"/>
        <dbReference type="ChEBI" id="CHEBI:61929"/>
        <dbReference type="ChEBI" id="CHEBI:61961"/>
        <dbReference type="EC" id="1.14.11.68"/>
    </reaction>
</comment>
<reference evidence="19" key="1">
    <citation type="submission" date="2016-04" db="EMBL/GenBank/DDBJ databases">
        <title>Polished mammalian reference genomes with single-molecule sequencing and chromosome conformation capture applied to the Capra hircus genome.</title>
        <authorList>
            <person name="Bickhart D.M."/>
            <person name="Koren S."/>
            <person name="Rosen B."/>
            <person name="Hastie A."/>
            <person name="Liachko I."/>
            <person name="Sullivan S.T."/>
            <person name="Burton J."/>
            <person name="Sayre B.L."/>
            <person name="Huson H.J."/>
            <person name="Lee J."/>
            <person name="Lam E."/>
            <person name="Kelley C.M."/>
            <person name="Hutchison J.L."/>
            <person name="Zhou Y."/>
            <person name="Sun J."/>
            <person name="Crisa A."/>
            <person name="Schwartz J.C."/>
            <person name="Hammond J.A."/>
            <person name="Schroeder S.G."/>
            <person name="Liu G.E."/>
            <person name="Dunham M."/>
            <person name="Shendure J."/>
            <person name="Sonstegard T.S."/>
            <person name="Phillippy A.M."/>
            <person name="Van Tassell C.P."/>
            <person name="Smith T.P."/>
        </authorList>
    </citation>
    <scope>NUCLEOTIDE SEQUENCE [LARGE SCALE GENOMIC DNA]</scope>
</reference>
<dbReference type="GO" id="GO:0031490">
    <property type="term" value="F:chromatin DNA binding"/>
    <property type="evidence" value="ECO:0007669"/>
    <property type="project" value="TreeGrafter"/>
</dbReference>
<keyword evidence="5" id="KW-0479">Metal-binding</keyword>
<dbReference type="EC" id="1.14.11.68" evidence="13"/>
<feature type="region of interest" description="Disordered" evidence="16">
    <location>
        <begin position="528"/>
        <end position="562"/>
    </location>
</feature>
<dbReference type="GO" id="GO:0071558">
    <property type="term" value="F:histone H3K27me2/H3K27me3 demethylase activity"/>
    <property type="evidence" value="ECO:0007669"/>
    <property type="project" value="UniProtKB-EC"/>
</dbReference>
<dbReference type="Pfam" id="PF02373">
    <property type="entry name" value="JmjC"/>
    <property type="match status" value="1"/>
</dbReference>
<evidence type="ECO:0000256" key="11">
    <source>
        <dbReference type="ARBA" id="ARBA00023242"/>
    </source>
</evidence>
<name>A0A452FFS6_CAPHI</name>
<protein>
    <recommendedName>
        <fullName evidence="13">[histone H3]-trimethyl-L-lysine(27) demethylase</fullName>
        <ecNumber evidence="13">1.14.11.68</ecNumber>
    </recommendedName>
</protein>
<dbReference type="PANTHER" id="PTHR14017">
    <property type="entry name" value="LYSINE-SPECIFIC DEMETHYLASE"/>
    <property type="match status" value="1"/>
</dbReference>
<dbReference type="Pfam" id="PF13181">
    <property type="entry name" value="TPR_8"/>
    <property type="match status" value="1"/>
</dbReference>
<feature type="repeat" description="TPR" evidence="15">
    <location>
        <begin position="315"/>
        <end position="348"/>
    </location>
</feature>
<evidence type="ECO:0000256" key="2">
    <source>
        <dbReference type="ARBA" id="ARBA00001961"/>
    </source>
</evidence>
<sequence length="1406" mass="156640">MKSCGVSLAAAAPAFSDEEKKMAAGKPRGKTKEGTLSLTAEEREELSGLDSLLFGFLNLHENGAKTETLLLKAVCCYESLILKAEGKVESEFFCQLGHFNLLLEDYPKALSAYQRYYSLQSDYWKNAAFLYGLGLVYFYYNAFHWAIKAFQEVLYVEPSFCRAKEIHLRLGLMFKVNTDYESSLKHFQLALIDSNPCTLSSVEIQFHIAHLYETQRMYHSAKEAYEQLLQTENLPAQVKATVLQQLGWMHHNVDLLGDQATKESCAIQYLQKSLEADPNSGQSWYFLGRCYSSIGKVQDAFISYRQSIDKSEASADTWCSIGVLYQQQNQPMDALQAYICAVQLDHGHAAAWMDLGTLYESCNQPQDAIKCYLNATRSKSCSNTSMLTGRIKVLQAQLCNLPQGSLQNKTKLLPSIEEAWSLPIPAELTSRQGAMNTAQQAYKAHHPNTEPVLGLNETPISQQPLPVHMITYSEVDDLSSPAKRKRISSPAKYLEQLRTDRDHLNPTQKLMLQQLESQFVLMQQMRQTGQTTGIPNGPIADSSLPTNSLSRQQPHSALPRVPSVSQPEVHSACFENPLSSGPFPARYVLSGSSKPLGCTDTNLVGNNYLTRSGNNGNVPYLQQNTFTLPHNCTNLTSRTEEPWRKQLSNSTQGFNKGQNSHLPGSNDEQPSFSTDPALYLQAASTNIQTSHRMLPTSSVTQGIAFNHLSHTATSGDQQGICCTKESTPSGNRSFVPEISSHTEDTPNGCAGVKGLSNRVQQLMAEPICSPNSTDSTSPNLISDNPQMSSLLIGKANENMMTGACDKVSSIHPESHTKTNKSVASLHSSIISTTAPKSANQTTTLGVTSISSPHIRLQTVNGKGLENSNSSKNTSLPMISRKPDSPIIPSMSVSIYSNSAEVLKACRNLDKNGLSNSHNLLDKCPPPRPPTSPYPPLPKDKLNPPTPSIYLESKRDAFFPPLHQFCINPKNPVTVIRGLAGALKLDLGLFSTKTLVEANNEHTVEVRTQLLQPADENWDPTGTKKIWRCESNRSHTTIAKYAQYQASSFQESLREENEKRMQHREYSDNESTSSDNSGRRRKGPFKTIKFGTNIDLSDDKKWKLQLLELTKLPAFVRVVSAGNLLSHLGHTILGMNTVQLYMKVPGSRTPGHQENNNFCSVNINIGPGDCEWFVVPEGYWGVLNDFCEKNNLNFLMSSWWPNLEDLYEANVPVYRFIQRPGDLVWINAGTVHWVQAVGWCNNIAWNVGPLTASQYKLAVERYEWNKLQSVKSLVPMVHLSWNMARNIKVSDPKLFEMIKYCLMKILKQCLTLREALITAGKEITWHGRTNDEPAHYCSICEVEVFDLLFVTNESNSQKTYIVHCQDCARKASGNLDNFVVLEEYKIEDLMQVYDQFTLAPSVSSSSS</sequence>
<dbReference type="GO" id="GO:0046872">
    <property type="term" value="F:metal ion binding"/>
    <property type="evidence" value="ECO:0007669"/>
    <property type="project" value="UniProtKB-KW"/>
</dbReference>
<dbReference type="FunFam" id="1.20.58.1370:FF:000001">
    <property type="entry name" value="lysine-specific demethylase 6A isoform X2"/>
    <property type="match status" value="1"/>
</dbReference>
<dbReference type="GO" id="GO:0000978">
    <property type="term" value="F:RNA polymerase II cis-regulatory region sequence-specific DNA binding"/>
    <property type="evidence" value="ECO:0007669"/>
    <property type="project" value="TreeGrafter"/>
</dbReference>
<dbReference type="PROSITE" id="PS51184">
    <property type="entry name" value="JMJC"/>
    <property type="match status" value="1"/>
</dbReference>
<feature type="region of interest" description="Disordered" evidence="16">
    <location>
        <begin position="916"/>
        <end position="942"/>
    </location>
</feature>
<dbReference type="Gene3D" id="1.25.40.10">
    <property type="entry name" value="Tetratricopeptide repeat domain"/>
    <property type="match status" value="2"/>
</dbReference>
<dbReference type="InterPro" id="IPR051630">
    <property type="entry name" value="Corepressor-Demethylase"/>
</dbReference>
<dbReference type="GO" id="GO:0007507">
    <property type="term" value="P:heart development"/>
    <property type="evidence" value="ECO:0007669"/>
    <property type="project" value="TreeGrafter"/>
</dbReference>
<keyword evidence="15" id="KW-0802">TPR repeat</keyword>